<accession>A0ABZ1SVV7</accession>
<protein>
    <submittedName>
        <fullName evidence="3">Uncharacterized protein</fullName>
    </submittedName>
</protein>
<feature type="transmembrane region" description="Helical" evidence="2">
    <location>
        <begin position="21"/>
        <end position="38"/>
    </location>
</feature>
<sequence>MSERHDERSVLEERYRRWLRLLAVAVLVLSCVLVPPPMTGWENAVRWACSLLPALVPALALSTGFHRDAPPPRLPARRARLLLVLPLAAGCGRGKRSHDGKAAPGGRGRHRSCGGAGSYAQGWETTQLTSLLHWLALSKAFDPPLLAM</sequence>
<evidence type="ECO:0000313" key="3">
    <source>
        <dbReference type="EMBL" id="WUP77176.1"/>
    </source>
</evidence>
<evidence type="ECO:0000313" key="4">
    <source>
        <dbReference type="Proteomes" id="UP001432011"/>
    </source>
</evidence>
<keyword evidence="2" id="KW-0812">Transmembrane</keyword>
<dbReference type="PROSITE" id="PS51257">
    <property type="entry name" value="PROKAR_LIPOPROTEIN"/>
    <property type="match status" value="1"/>
</dbReference>
<reference evidence="3" key="1">
    <citation type="submission" date="2022-10" db="EMBL/GenBank/DDBJ databases">
        <title>The complete genomes of actinobacterial strains from the NBC collection.</title>
        <authorList>
            <person name="Joergensen T.S."/>
            <person name="Alvarez Arevalo M."/>
            <person name="Sterndorff E.B."/>
            <person name="Faurdal D."/>
            <person name="Vuksanovic O."/>
            <person name="Mourched A.-S."/>
            <person name="Charusanti P."/>
            <person name="Shaw S."/>
            <person name="Blin K."/>
            <person name="Weber T."/>
        </authorList>
    </citation>
    <scope>NUCLEOTIDE SEQUENCE</scope>
    <source>
        <strain evidence="3">NBC_00254</strain>
    </source>
</reference>
<keyword evidence="4" id="KW-1185">Reference proteome</keyword>
<keyword evidence="2" id="KW-1133">Transmembrane helix</keyword>
<evidence type="ECO:0000256" key="2">
    <source>
        <dbReference type="SAM" id="Phobius"/>
    </source>
</evidence>
<evidence type="ECO:0000256" key="1">
    <source>
        <dbReference type="SAM" id="MobiDB-lite"/>
    </source>
</evidence>
<gene>
    <name evidence="3" type="ORF">OG913_09260</name>
</gene>
<proteinExistence type="predicted"/>
<keyword evidence="2" id="KW-0472">Membrane</keyword>
<feature type="transmembrane region" description="Helical" evidence="2">
    <location>
        <begin position="44"/>
        <end position="65"/>
    </location>
</feature>
<dbReference type="Proteomes" id="UP001432011">
    <property type="component" value="Chromosome"/>
</dbReference>
<dbReference type="EMBL" id="CP108085">
    <property type="protein sequence ID" value="WUP77176.1"/>
    <property type="molecule type" value="Genomic_DNA"/>
</dbReference>
<dbReference type="RefSeq" id="WP_142648741.1">
    <property type="nucleotide sequence ID" value="NZ_CP108085.1"/>
</dbReference>
<name>A0ABZ1SVV7_9ACTN</name>
<feature type="region of interest" description="Disordered" evidence="1">
    <location>
        <begin position="92"/>
        <end position="111"/>
    </location>
</feature>
<organism evidence="3 4">
    <name type="scientific">Microbispora hainanensis</name>
    <dbReference type="NCBI Taxonomy" id="568844"/>
    <lineage>
        <taxon>Bacteria</taxon>
        <taxon>Bacillati</taxon>
        <taxon>Actinomycetota</taxon>
        <taxon>Actinomycetes</taxon>
        <taxon>Streptosporangiales</taxon>
        <taxon>Streptosporangiaceae</taxon>
        <taxon>Microbispora</taxon>
    </lineage>
</organism>